<dbReference type="EMBL" id="CAJOBC010002883">
    <property type="protein sequence ID" value="CAF3756340.1"/>
    <property type="molecule type" value="Genomic_DNA"/>
</dbReference>
<dbReference type="PANTHER" id="PTHR40265">
    <property type="entry name" value="BLL2707 PROTEIN"/>
    <property type="match status" value="1"/>
</dbReference>
<evidence type="ECO:0000313" key="6">
    <source>
        <dbReference type="Proteomes" id="UP000663829"/>
    </source>
</evidence>
<dbReference type="Proteomes" id="UP000682733">
    <property type="component" value="Unassembled WGS sequence"/>
</dbReference>
<name>A0A814FPE0_9BILA</name>
<evidence type="ECO:0000313" key="5">
    <source>
        <dbReference type="EMBL" id="CAF3756340.1"/>
    </source>
</evidence>
<proteinExistence type="predicted"/>
<dbReference type="Proteomes" id="UP000677228">
    <property type="component" value="Unassembled WGS sequence"/>
</dbReference>
<evidence type="ECO:0000313" key="4">
    <source>
        <dbReference type="EMBL" id="CAF3692824.1"/>
    </source>
</evidence>
<keyword evidence="6" id="KW-1185">Reference proteome</keyword>
<dbReference type="PANTHER" id="PTHR40265:SF1">
    <property type="entry name" value="GLYOXALASE-LIKE DOMAIN-CONTAINING PROTEIN"/>
    <property type="match status" value="1"/>
</dbReference>
<feature type="domain" description="Glyoxalase-like" evidence="1">
    <location>
        <begin position="11"/>
        <end position="186"/>
    </location>
</feature>
<dbReference type="Gene3D" id="3.10.180.10">
    <property type="entry name" value="2,3-Dihydroxybiphenyl 1,2-Dioxygenase, domain 1"/>
    <property type="match status" value="1"/>
</dbReference>
<dbReference type="Pfam" id="PF13468">
    <property type="entry name" value="Glyoxalase_3"/>
    <property type="match status" value="1"/>
</dbReference>
<dbReference type="Proteomes" id="UP000663829">
    <property type="component" value="Unassembled WGS sequence"/>
</dbReference>
<dbReference type="EMBL" id="CAJNOK010003779">
    <property type="protein sequence ID" value="CAF0914222.1"/>
    <property type="molecule type" value="Genomic_DNA"/>
</dbReference>
<dbReference type="Proteomes" id="UP000681722">
    <property type="component" value="Unassembled WGS sequence"/>
</dbReference>
<organism evidence="3 6">
    <name type="scientific">Didymodactylos carnosus</name>
    <dbReference type="NCBI Taxonomy" id="1234261"/>
    <lineage>
        <taxon>Eukaryota</taxon>
        <taxon>Metazoa</taxon>
        <taxon>Spiralia</taxon>
        <taxon>Gnathifera</taxon>
        <taxon>Rotifera</taxon>
        <taxon>Eurotatoria</taxon>
        <taxon>Bdelloidea</taxon>
        <taxon>Philodinida</taxon>
        <taxon>Philodinidae</taxon>
        <taxon>Didymodactylos</taxon>
    </lineage>
</organism>
<evidence type="ECO:0000259" key="1">
    <source>
        <dbReference type="Pfam" id="PF13468"/>
    </source>
</evidence>
<sequence length="283" mass="32262">MSNDQGECSPLDHLVINTIFDLDLAVSQFHELGFTLTPRGYHSFGSMNNLIIFDNHYIELIGLPQDTDKLGSILLNSPTGINALVLRTSNADNIYETLTDKGFQTEKPILGSRPIHINGQEQLVKFRVVHLSKGQFDSGRIYFCEHYTPELVWRQEWQKHANGVQRIRELICISDQPEIEAGRYARAIGTTIANQTTRIFLNDFLISIISFNAYYERYGQLACDSAGRTSFFGAIVFQVAHLDMVRKFLDSNKNDMQHVEHSTNRSLVLLSKFNTLIEFVENQ</sequence>
<dbReference type="EMBL" id="CAJOBA010003780">
    <property type="protein sequence ID" value="CAF3692824.1"/>
    <property type="molecule type" value="Genomic_DNA"/>
</dbReference>
<dbReference type="InterPro" id="IPR025870">
    <property type="entry name" value="Glyoxalase-like_dom"/>
</dbReference>
<dbReference type="InterPro" id="IPR029068">
    <property type="entry name" value="Glyas_Bleomycin-R_OHBP_Dase"/>
</dbReference>
<dbReference type="EMBL" id="CAJNOQ010002884">
    <property type="protein sequence ID" value="CAF0984047.1"/>
    <property type="molecule type" value="Genomic_DNA"/>
</dbReference>
<evidence type="ECO:0000313" key="3">
    <source>
        <dbReference type="EMBL" id="CAF0984047.1"/>
    </source>
</evidence>
<protein>
    <recommendedName>
        <fullName evidence="1">Glyoxalase-like domain-containing protein</fullName>
    </recommendedName>
</protein>
<comment type="caution">
    <text evidence="3">The sequence shown here is derived from an EMBL/GenBank/DDBJ whole genome shotgun (WGS) entry which is preliminary data.</text>
</comment>
<dbReference type="SUPFAM" id="SSF54593">
    <property type="entry name" value="Glyoxalase/Bleomycin resistance protein/Dihydroxybiphenyl dioxygenase"/>
    <property type="match status" value="1"/>
</dbReference>
<reference evidence="3" key="1">
    <citation type="submission" date="2021-02" db="EMBL/GenBank/DDBJ databases">
        <authorList>
            <person name="Nowell W R."/>
        </authorList>
    </citation>
    <scope>NUCLEOTIDE SEQUENCE</scope>
</reference>
<evidence type="ECO:0000313" key="2">
    <source>
        <dbReference type="EMBL" id="CAF0914222.1"/>
    </source>
</evidence>
<gene>
    <name evidence="3" type="ORF">GPM918_LOCUS12903</name>
    <name evidence="2" type="ORF">OVA965_LOCUS10283</name>
    <name evidence="5" type="ORF">SRO942_LOCUS12901</name>
    <name evidence="4" type="ORF">TMI583_LOCUS10279</name>
</gene>
<dbReference type="AlphaFoldDB" id="A0A814FPE0"/>
<accession>A0A814FPE0</accession>